<organism evidence="1 2">
    <name type="scientific">Mahella australiensis (strain DSM 15567 / CIP 107919 / 50-1 BON)</name>
    <dbReference type="NCBI Taxonomy" id="697281"/>
    <lineage>
        <taxon>Bacteria</taxon>
        <taxon>Bacillati</taxon>
        <taxon>Bacillota</taxon>
        <taxon>Clostridia</taxon>
        <taxon>Thermoanaerobacterales</taxon>
        <taxon>Thermoanaerobacterales Family IV. Incertae Sedis</taxon>
        <taxon>Mahella</taxon>
    </lineage>
</organism>
<name>F3ZVD7_MAHA5</name>
<dbReference type="AlphaFoldDB" id="F3ZVD7"/>
<dbReference type="HOGENOM" id="CLU_2917167_0_0_9"/>
<keyword evidence="2" id="KW-1185">Reference proteome</keyword>
<evidence type="ECO:0000313" key="2">
    <source>
        <dbReference type="Proteomes" id="UP000008457"/>
    </source>
</evidence>
<reference evidence="1 2" key="2">
    <citation type="journal article" date="2011" name="Stand. Genomic Sci.">
        <title>Complete genome sequence of Mahella australiensis type strain (50-1 BON).</title>
        <authorList>
            <person name="Sikorski J."/>
            <person name="Teshima H."/>
            <person name="Nolan M."/>
            <person name="Lucas S."/>
            <person name="Hammon N."/>
            <person name="Deshpande S."/>
            <person name="Cheng J.F."/>
            <person name="Pitluck S."/>
            <person name="Liolios K."/>
            <person name="Pagani I."/>
            <person name="Ivanova N."/>
            <person name="Huntemann M."/>
            <person name="Mavromatis K."/>
            <person name="Ovchinikova G."/>
            <person name="Pati A."/>
            <person name="Tapia R."/>
            <person name="Han C."/>
            <person name="Goodwin L."/>
            <person name="Chen A."/>
            <person name="Palaniappan K."/>
            <person name="Land M."/>
            <person name="Hauser L."/>
            <person name="Ngatchou-Djao O.D."/>
            <person name="Rohde M."/>
            <person name="Pukall R."/>
            <person name="Spring S."/>
            <person name="Abt B."/>
            <person name="Goker M."/>
            <person name="Detter J.C."/>
            <person name="Woyke T."/>
            <person name="Bristow J."/>
            <person name="Markowitz V."/>
            <person name="Hugenholtz P."/>
            <person name="Eisen J.A."/>
            <person name="Kyrpides N.C."/>
            <person name="Klenk H.P."/>
            <person name="Lapidus A."/>
        </authorList>
    </citation>
    <scope>NUCLEOTIDE SEQUENCE [LARGE SCALE GENOMIC DNA]</scope>
    <source>
        <strain evidence="2">DSM 15567 / CIP 107919 / 50-1 BON</strain>
    </source>
</reference>
<dbReference type="Proteomes" id="UP000008457">
    <property type="component" value="Chromosome"/>
</dbReference>
<dbReference type="EMBL" id="CP002360">
    <property type="protein sequence ID" value="AEE95287.1"/>
    <property type="molecule type" value="Genomic_DNA"/>
</dbReference>
<evidence type="ECO:0000313" key="1">
    <source>
        <dbReference type="EMBL" id="AEE95287.1"/>
    </source>
</evidence>
<gene>
    <name evidence="1" type="ordered locus">Mahau_0064</name>
</gene>
<sequence>MKGADWMKANTNIIIKDGNQYYRLKAGEDVPELPAKVIKAVKKLGYIEKEREVINDGGNTN</sequence>
<protein>
    <submittedName>
        <fullName evidence="1">Uncharacterized protein</fullName>
    </submittedName>
</protein>
<accession>F3ZVD7</accession>
<reference evidence="2" key="1">
    <citation type="submission" date="2010-11" db="EMBL/GenBank/DDBJ databases">
        <title>The complete genome of Mahella australiensis DSM 15567.</title>
        <authorList>
            <consortium name="US DOE Joint Genome Institute (JGI-PGF)"/>
            <person name="Lucas S."/>
            <person name="Copeland A."/>
            <person name="Lapidus A."/>
            <person name="Bruce D."/>
            <person name="Goodwin L."/>
            <person name="Pitluck S."/>
            <person name="Kyrpides N."/>
            <person name="Mavromatis K."/>
            <person name="Pagani I."/>
            <person name="Ivanova N."/>
            <person name="Teshima H."/>
            <person name="Brettin T."/>
            <person name="Detter J.C."/>
            <person name="Han C."/>
            <person name="Tapia R."/>
            <person name="Land M."/>
            <person name="Hauser L."/>
            <person name="Markowitz V."/>
            <person name="Cheng J.-F."/>
            <person name="Hugenholtz P."/>
            <person name="Woyke T."/>
            <person name="Wu D."/>
            <person name="Spring S."/>
            <person name="Pukall R."/>
            <person name="Steenblock K."/>
            <person name="Schneider S."/>
            <person name="Klenk H.-P."/>
            <person name="Eisen J.A."/>
        </authorList>
    </citation>
    <scope>NUCLEOTIDE SEQUENCE [LARGE SCALE GENOMIC DNA]</scope>
    <source>
        <strain evidence="2">DSM 15567 / CIP 107919 / 50-1 BON</strain>
    </source>
</reference>
<dbReference type="KEGG" id="mas:Mahau_0064"/>
<dbReference type="STRING" id="697281.Mahau_0064"/>
<proteinExistence type="predicted"/>